<comment type="caution">
    <text evidence="1">The sequence shown here is derived from an EMBL/GenBank/DDBJ whole genome shotgun (WGS) entry which is preliminary data.</text>
</comment>
<proteinExistence type="predicted"/>
<dbReference type="EMBL" id="VSRR010000704">
    <property type="protein sequence ID" value="MPC18718.1"/>
    <property type="molecule type" value="Genomic_DNA"/>
</dbReference>
<accession>A0A5B7DBL7</accession>
<name>A0A5B7DBL7_PORTR</name>
<protein>
    <submittedName>
        <fullName evidence="1">Uncharacterized protein</fullName>
    </submittedName>
</protein>
<keyword evidence="2" id="KW-1185">Reference proteome</keyword>
<gene>
    <name evidence="1" type="ORF">E2C01_011612</name>
</gene>
<organism evidence="1 2">
    <name type="scientific">Portunus trituberculatus</name>
    <name type="common">Swimming crab</name>
    <name type="synonym">Neptunus trituberculatus</name>
    <dbReference type="NCBI Taxonomy" id="210409"/>
    <lineage>
        <taxon>Eukaryota</taxon>
        <taxon>Metazoa</taxon>
        <taxon>Ecdysozoa</taxon>
        <taxon>Arthropoda</taxon>
        <taxon>Crustacea</taxon>
        <taxon>Multicrustacea</taxon>
        <taxon>Malacostraca</taxon>
        <taxon>Eumalacostraca</taxon>
        <taxon>Eucarida</taxon>
        <taxon>Decapoda</taxon>
        <taxon>Pleocyemata</taxon>
        <taxon>Brachyura</taxon>
        <taxon>Eubrachyura</taxon>
        <taxon>Portunoidea</taxon>
        <taxon>Portunidae</taxon>
        <taxon>Portuninae</taxon>
        <taxon>Portunus</taxon>
    </lineage>
</organism>
<evidence type="ECO:0000313" key="2">
    <source>
        <dbReference type="Proteomes" id="UP000324222"/>
    </source>
</evidence>
<dbReference type="Proteomes" id="UP000324222">
    <property type="component" value="Unassembled WGS sequence"/>
</dbReference>
<sequence>MRQSSIYYNHNKVVVPVTAGKVSQSPTQYMHAVTQSVLRCLDEIGSFIMLLCDLGPVNHQGQMANPAAFVKIRRLTNPV</sequence>
<reference evidence="1 2" key="1">
    <citation type="submission" date="2019-05" db="EMBL/GenBank/DDBJ databases">
        <title>Another draft genome of Portunus trituberculatus and its Hox gene families provides insights of decapod evolution.</title>
        <authorList>
            <person name="Jeong J.-H."/>
            <person name="Song I."/>
            <person name="Kim S."/>
            <person name="Choi T."/>
            <person name="Kim D."/>
            <person name="Ryu S."/>
            <person name="Kim W."/>
        </authorList>
    </citation>
    <scope>NUCLEOTIDE SEQUENCE [LARGE SCALE GENOMIC DNA]</scope>
    <source>
        <tissue evidence="1">Muscle</tissue>
    </source>
</reference>
<evidence type="ECO:0000313" key="1">
    <source>
        <dbReference type="EMBL" id="MPC18718.1"/>
    </source>
</evidence>
<dbReference type="AlphaFoldDB" id="A0A5B7DBL7"/>